<name>A0ABC8U6A1_9AQUA</name>
<keyword evidence="2" id="KW-1185">Reference proteome</keyword>
<dbReference type="EMBL" id="CAUOFW020006980">
    <property type="protein sequence ID" value="CAK9177172.1"/>
    <property type="molecule type" value="Genomic_DNA"/>
</dbReference>
<evidence type="ECO:0000313" key="1">
    <source>
        <dbReference type="EMBL" id="CAK9177172.1"/>
    </source>
</evidence>
<proteinExistence type="predicted"/>
<dbReference type="SUPFAM" id="SSF52833">
    <property type="entry name" value="Thioredoxin-like"/>
    <property type="match status" value="1"/>
</dbReference>
<sequence length="137" mass="15285">MLANRDYEKVDKFECGRIDDKSSRPHVTIFDCIEKDYTMITIRSKDMPKLLFDTLCTLTDMLKELQSVLGGKAVSLPQVFIKGKHIGGVDEIKQLHEVGELAKLLEGFPTQDPGIVCDSCGDARFVSCLNCNGSRKD</sequence>
<dbReference type="AlphaFoldDB" id="A0ABC8U6A1"/>
<dbReference type="InterPro" id="IPR036249">
    <property type="entry name" value="Thioredoxin-like_sf"/>
</dbReference>
<evidence type="ECO:0000313" key="2">
    <source>
        <dbReference type="Proteomes" id="UP001642360"/>
    </source>
</evidence>
<comment type="caution">
    <text evidence="1">The sequence shown here is derived from an EMBL/GenBank/DDBJ whole genome shotgun (WGS) entry which is preliminary data.</text>
</comment>
<reference evidence="1 2" key="1">
    <citation type="submission" date="2024-02" db="EMBL/GenBank/DDBJ databases">
        <authorList>
            <person name="Vignale AGUSTIN F."/>
            <person name="Sosa J E."/>
            <person name="Modenutti C."/>
        </authorList>
    </citation>
    <scope>NUCLEOTIDE SEQUENCE [LARGE SCALE GENOMIC DNA]</scope>
</reference>
<dbReference type="PROSITE" id="PS51354">
    <property type="entry name" value="GLUTAREDOXIN_2"/>
    <property type="match status" value="1"/>
</dbReference>
<evidence type="ECO:0008006" key="3">
    <source>
        <dbReference type="Google" id="ProtNLM"/>
    </source>
</evidence>
<dbReference type="Pfam" id="PF23733">
    <property type="entry name" value="GRXCR1-2_C"/>
    <property type="match status" value="1"/>
</dbReference>
<dbReference type="PANTHER" id="PTHR45669:SF18">
    <property type="entry name" value="GLUTAREDOXIN FAMILY PROTEIN"/>
    <property type="match status" value="1"/>
</dbReference>
<protein>
    <recommendedName>
        <fullName evidence="3">Glutaredoxin domain-containing protein</fullName>
    </recommendedName>
</protein>
<dbReference type="Proteomes" id="UP001642360">
    <property type="component" value="Unassembled WGS sequence"/>
</dbReference>
<dbReference type="PANTHER" id="PTHR45669">
    <property type="entry name" value="GLUTAREDOXIN DOMAIN-CONTAINING CYSTEINE-RICH PROTEIN CG12206-RELATED"/>
    <property type="match status" value="1"/>
</dbReference>
<gene>
    <name evidence="1" type="ORF">ILEXP_LOCUS47040</name>
</gene>
<organism evidence="1 2">
    <name type="scientific">Ilex paraguariensis</name>
    <name type="common">yerba mate</name>
    <dbReference type="NCBI Taxonomy" id="185542"/>
    <lineage>
        <taxon>Eukaryota</taxon>
        <taxon>Viridiplantae</taxon>
        <taxon>Streptophyta</taxon>
        <taxon>Embryophyta</taxon>
        <taxon>Tracheophyta</taxon>
        <taxon>Spermatophyta</taxon>
        <taxon>Magnoliopsida</taxon>
        <taxon>eudicotyledons</taxon>
        <taxon>Gunneridae</taxon>
        <taxon>Pentapetalae</taxon>
        <taxon>asterids</taxon>
        <taxon>campanulids</taxon>
        <taxon>Aquifoliales</taxon>
        <taxon>Aquifoliaceae</taxon>
        <taxon>Ilex</taxon>
    </lineage>
</organism>
<accession>A0ABC8U6A1</accession>
<dbReference type="Gene3D" id="3.40.30.10">
    <property type="entry name" value="Glutaredoxin"/>
    <property type="match status" value="1"/>
</dbReference>